<gene>
    <name evidence="3" type="ORF">FAB82_01430</name>
</gene>
<dbReference type="Gene3D" id="1.20.144.10">
    <property type="entry name" value="Phosphatidic acid phosphatase type 2/haloperoxidase"/>
    <property type="match status" value="1"/>
</dbReference>
<protein>
    <submittedName>
        <fullName evidence="3">Phosphatase PAP2 family protein</fullName>
    </submittedName>
</protein>
<evidence type="ECO:0000259" key="2">
    <source>
        <dbReference type="SMART" id="SM00014"/>
    </source>
</evidence>
<keyword evidence="1" id="KW-0472">Membrane</keyword>
<reference evidence="3 4" key="2">
    <citation type="submission" date="2019-05" db="EMBL/GenBank/DDBJ databases">
        <title>Glycomyces buryatensis sp. nov.</title>
        <authorList>
            <person name="Nikitina E."/>
        </authorList>
    </citation>
    <scope>NUCLEOTIDE SEQUENCE [LARGE SCALE GENOMIC DNA]</scope>
    <source>
        <strain evidence="3 4">18</strain>
    </source>
</reference>
<dbReference type="PANTHER" id="PTHR14969:SF13">
    <property type="entry name" value="AT30094P"/>
    <property type="match status" value="1"/>
</dbReference>
<organism evidence="3 4">
    <name type="scientific">Glycomyces buryatensis</name>
    <dbReference type="NCBI Taxonomy" id="2570927"/>
    <lineage>
        <taxon>Bacteria</taxon>
        <taxon>Bacillati</taxon>
        <taxon>Actinomycetota</taxon>
        <taxon>Actinomycetes</taxon>
        <taxon>Glycomycetales</taxon>
        <taxon>Glycomycetaceae</taxon>
        <taxon>Glycomyces</taxon>
    </lineage>
</organism>
<evidence type="ECO:0000313" key="4">
    <source>
        <dbReference type="Proteomes" id="UP000308760"/>
    </source>
</evidence>
<evidence type="ECO:0000313" key="3">
    <source>
        <dbReference type="EMBL" id="THV43368.1"/>
    </source>
</evidence>
<name>A0A4S8QG11_9ACTN</name>
<comment type="caution">
    <text evidence="3">The sequence shown here is derived from an EMBL/GenBank/DDBJ whole genome shotgun (WGS) entry which is preliminary data.</text>
</comment>
<dbReference type="SUPFAM" id="SSF48317">
    <property type="entry name" value="Acid phosphatase/Vanadium-dependent haloperoxidase"/>
    <property type="match status" value="1"/>
</dbReference>
<accession>A0A4S8QG11</accession>
<dbReference type="EMBL" id="STGY01000004">
    <property type="protein sequence ID" value="THV43368.1"/>
    <property type="molecule type" value="Genomic_DNA"/>
</dbReference>
<dbReference type="Pfam" id="PF01569">
    <property type="entry name" value="PAP2"/>
    <property type="match status" value="1"/>
</dbReference>
<reference evidence="4" key="1">
    <citation type="submission" date="2019-04" db="EMBL/GenBank/DDBJ databases">
        <title>Nocardioides xinjiangensis sp. nov.</title>
        <authorList>
            <person name="Liu S."/>
        </authorList>
    </citation>
    <scope>NUCLEOTIDE SEQUENCE [LARGE SCALE GENOMIC DNA]</scope>
    <source>
        <strain evidence="4">18</strain>
    </source>
</reference>
<feature type="transmembrane region" description="Helical" evidence="1">
    <location>
        <begin position="177"/>
        <end position="196"/>
    </location>
</feature>
<dbReference type="Proteomes" id="UP000308760">
    <property type="component" value="Unassembled WGS sequence"/>
</dbReference>
<evidence type="ECO:0000256" key="1">
    <source>
        <dbReference type="SAM" id="Phobius"/>
    </source>
</evidence>
<keyword evidence="1" id="KW-0812">Transmembrane</keyword>
<sequence>MRYAARTDIARLTAVTVIGRRPTQAPMGTWSPFLVKRPGSWGLEIAMALALVLWTIPLAWVSPLIDIDIWIRDFADANRPDWFDFLLVQTNKFGQGGLLGGIALGIAGIISYRRRTVRPLLAFLALYAMAGSVLVLKDVLPRVYPHWPGPAHPPYADATQSLLFTTLEPAGAYPSGHVLNTIVWYGFLVFLLGGHLKTWQRRLIRTFPPIIVAFSTTYLGFHWFTDCPAGLFIGVIILRVIQRIRWDTIELPSWLEPEKRYL</sequence>
<dbReference type="PANTHER" id="PTHR14969">
    <property type="entry name" value="SPHINGOSINE-1-PHOSPHATE PHOSPHOHYDROLASE"/>
    <property type="match status" value="1"/>
</dbReference>
<dbReference type="SMART" id="SM00014">
    <property type="entry name" value="acidPPc"/>
    <property type="match status" value="1"/>
</dbReference>
<dbReference type="CDD" id="cd01610">
    <property type="entry name" value="PAP2_like"/>
    <property type="match status" value="1"/>
</dbReference>
<feature type="transmembrane region" description="Helical" evidence="1">
    <location>
        <begin position="93"/>
        <end position="112"/>
    </location>
</feature>
<proteinExistence type="predicted"/>
<feature type="transmembrane region" description="Helical" evidence="1">
    <location>
        <begin position="41"/>
        <end position="60"/>
    </location>
</feature>
<feature type="transmembrane region" description="Helical" evidence="1">
    <location>
        <begin position="119"/>
        <end position="136"/>
    </location>
</feature>
<keyword evidence="1" id="KW-1133">Transmembrane helix</keyword>
<dbReference type="InterPro" id="IPR036938">
    <property type="entry name" value="PAP2/HPO_sf"/>
</dbReference>
<feature type="domain" description="Phosphatidic acid phosphatase type 2/haloperoxidase" evidence="2">
    <location>
        <begin position="117"/>
        <end position="242"/>
    </location>
</feature>
<keyword evidence="4" id="KW-1185">Reference proteome</keyword>
<dbReference type="OrthoDB" id="5289372at2"/>
<dbReference type="InterPro" id="IPR000326">
    <property type="entry name" value="PAP2/HPO"/>
</dbReference>
<dbReference type="AlphaFoldDB" id="A0A4S8QG11"/>